<organism evidence="2 3">
    <name type="scientific">Rhizophagus irregularis</name>
    <dbReference type="NCBI Taxonomy" id="588596"/>
    <lineage>
        <taxon>Eukaryota</taxon>
        <taxon>Fungi</taxon>
        <taxon>Fungi incertae sedis</taxon>
        <taxon>Mucoromycota</taxon>
        <taxon>Glomeromycotina</taxon>
        <taxon>Glomeromycetes</taxon>
        <taxon>Glomerales</taxon>
        <taxon>Glomeraceae</taxon>
        <taxon>Rhizophagus</taxon>
    </lineage>
</organism>
<reference evidence="2 3" key="1">
    <citation type="submission" date="2016-04" db="EMBL/GenBank/DDBJ databases">
        <title>Genome analyses suggest a sexual origin of heterokaryosis in a supposedly ancient asexual fungus.</title>
        <authorList>
            <person name="Ropars J."/>
            <person name="Sedzielewska K."/>
            <person name="Noel J."/>
            <person name="Charron P."/>
            <person name="Farinelli L."/>
            <person name="Marton T."/>
            <person name="Kruger M."/>
            <person name="Pelin A."/>
            <person name="Brachmann A."/>
            <person name="Corradi N."/>
        </authorList>
    </citation>
    <scope>NUCLEOTIDE SEQUENCE [LARGE SCALE GENOMIC DNA]</scope>
    <source>
        <strain evidence="2 3">A5</strain>
    </source>
</reference>
<gene>
    <name evidence="2" type="ORF">RhiirA5_428905</name>
</gene>
<protein>
    <submittedName>
        <fullName evidence="2">Uncharacterized protein</fullName>
    </submittedName>
</protein>
<accession>A0A2N0NZF8</accession>
<reference evidence="2 3" key="2">
    <citation type="submission" date="2017-09" db="EMBL/GenBank/DDBJ databases">
        <title>Extensive intraspecific genome diversity in a model arbuscular mycorrhizal fungus.</title>
        <authorList>
            <person name="Chen E.C."/>
            <person name="Morin E."/>
            <person name="Beaudet D."/>
            <person name="Noel J."/>
            <person name="Ndikumana S."/>
            <person name="Charron P."/>
            <person name="St-Onge C."/>
            <person name="Giorgi J."/>
            <person name="Grigoriev I.V."/>
            <person name="Roux C."/>
            <person name="Martin F.M."/>
            <person name="Corradi N."/>
        </authorList>
    </citation>
    <scope>NUCLEOTIDE SEQUENCE [LARGE SCALE GENOMIC DNA]</scope>
    <source>
        <strain evidence="2 3">A5</strain>
    </source>
</reference>
<dbReference type="AlphaFoldDB" id="A0A2N0NZF8"/>
<feature type="region of interest" description="Disordered" evidence="1">
    <location>
        <begin position="102"/>
        <end position="151"/>
    </location>
</feature>
<dbReference type="VEuPathDB" id="FungiDB:FUN_004826"/>
<feature type="compositionally biased region" description="Polar residues" evidence="1">
    <location>
        <begin position="1"/>
        <end position="14"/>
    </location>
</feature>
<feature type="compositionally biased region" description="Polar residues" evidence="1">
    <location>
        <begin position="28"/>
        <end position="39"/>
    </location>
</feature>
<comment type="caution">
    <text evidence="2">The sequence shown here is derived from an EMBL/GenBank/DDBJ whole genome shotgun (WGS) entry which is preliminary data.</text>
</comment>
<proteinExistence type="predicted"/>
<evidence type="ECO:0000256" key="1">
    <source>
        <dbReference type="SAM" id="MobiDB-lite"/>
    </source>
</evidence>
<dbReference type="VEuPathDB" id="FungiDB:RhiirA1_461063"/>
<evidence type="ECO:0000313" key="3">
    <source>
        <dbReference type="Proteomes" id="UP000232722"/>
    </source>
</evidence>
<dbReference type="VEuPathDB" id="FungiDB:RhiirFUN_016001"/>
<sequence length="176" mass="20181">MASRNLDVSSNYDVSLTPPGNRPKKNNVTKCTTSDSKTQPVKKKQQYATPKKIQSKRERFQTVVIDLSETIITSMLYPSDPFQSPYPIWDTKLLRYFTPQLSKDHNQSPRSGPNQKKNQDSVNKIRPNTTNNKNKKSKPDGNSYTLKNLKKGLNSSKTEKLTLLTEIRLLLRRLEN</sequence>
<feature type="compositionally biased region" description="Polar residues" evidence="1">
    <location>
        <begin position="108"/>
        <end position="122"/>
    </location>
</feature>
<dbReference type="Proteomes" id="UP000232722">
    <property type="component" value="Unassembled WGS sequence"/>
</dbReference>
<dbReference type="EMBL" id="LLXJ01002016">
    <property type="protein sequence ID" value="PKB99960.1"/>
    <property type="molecule type" value="Genomic_DNA"/>
</dbReference>
<name>A0A2N0NZF8_9GLOM</name>
<feature type="region of interest" description="Disordered" evidence="1">
    <location>
        <begin position="1"/>
        <end position="56"/>
    </location>
</feature>
<evidence type="ECO:0000313" key="2">
    <source>
        <dbReference type="EMBL" id="PKB99960.1"/>
    </source>
</evidence>